<dbReference type="SUPFAM" id="SSF46894">
    <property type="entry name" value="C-terminal effector domain of the bipartite response regulators"/>
    <property type="match status" value="1"/>
</dbReference>
<dbReference type="PANTHER" id="PTHR43214">
    <property type="entry name" value="TWO-COMPONENT RESPONSE REGULATOR"/>
    <property type="match status" value="1"/>
</dbReference>
<dbReference type="PANTHER" id="PTHR43214:SF1">
    <property type="entry name" value="TRANSCRIPTIONAL REGULATORY PROTEIN COMA"/>
    <property type="match status" value="1"/>
</dbReference>
<dbReference type="PROSITE" id="PS50043">
    <property type="entry name" value="HTH_LUXR_2"/>
    <property type="match status" value="1"/>
</dbReference>
<keyword evidence="5" id="KW-0804">Transcription</keyword>
<dbReference type="PROSITE" id="PS50110">
    <property type="entry name" value="RESPONSE_REGULATORY"/>
    <property type="match status" value="1"/>
</dbReference>
<evidence type="ECO:0000256" key="1">
    <source>
        <dbReference type="ARBA" id="ARBA00022553"/>
    </source>
</evidence>
<dbReference type="PRINTS" id="PR00038">
    <property type="entry name" value="HTHLUXR"/>
</dbReference>
<dbReference type="Gene3D" id="3.40.50.2300">
    <property type="match status" value="1"/>
</dbReference>
<dbReference type="GO" id="GO:0003677">
    <property type="term" value="F:DNA binding"/>
    <property type="evidence" value="ECO:0007669"/>
    <property type="project" value="UniProtKB-KW"/>
</dbReference>
<evidence type="ECO:0000259" key="8">
    <source>
        <dbReference type="PROSITE" id="PS50110"/>
    </source>
</evidence>
<dbReference type="CDD" id="cd06170">
    <property type="entry name" value="LuxR_C_like"/>
    <property type="match status" value="1"/>
</dbReference>
<evidence type="ECO:0000256" key="2">
    <source>
        <dbReference type="ARBA" id="ARBA00023012"/>
    </source>
</evidence>
<dbReference type="SMART" id="SM00448">
    <property type="entry name" value="REC"/>
    <property type="match status" value="1"/>
</dbReference>
<reference evidence="9 10" key="1">
    <citation type="submission" date="2023-03" db="EMBL/GenBank/DDBJ databases">
        <title>Bacillus Genome Sequencing.</title>
        <authorList>
            <person name="Dunlap C."/>
        </authorList>
    </citation>
    <scope>NUCLEOTIDE SEQUENCE [LARGE SCALE GENOMIC DNA]</scope>
    <source>
        <strain evidence="9 10">B-59205</strain>
    </source>
</reference>
<comment type="caution">
    <text evidence="9">The sequence shown here is derived from an EMBL/GenBank/DDBJ whole genome shotgun (WGS) entry which is preliminary data.</text>
</comment>
<dbReference type="Pfam" id="PF00072">
    <property type="entry name" value="Response_reg"/>
    <property type="match status" value="1"/>
</dbReference>
<dbReference type="InterPro" id="IPR036388">
    <property type="entry name" value="WH-like_DNA-bd_sf"/>
</dbReference>
<feature type="domain" description="HTH luxR-type" evidence="7">
    <location>
        <begin position="134"/>
        <end position="199"/>
    </location>
</feature>
<evidence type="ECO:0000256" key="3">
    <source>
        <dbReference type="ARBA" id="ARBA00023015"/>
    </source>
</evidence>
<dbReference type="GO" id="GO:0000160">
    <property type="term" value="P:phosphorelay signal transduction system"/>
    <property type="evidence" value="ECO:0007669"/>
    <property type="project" value="UniProtKB-KW"/>
</dbReference>
<dbReference type="GO" id="GO:0006355">
    <property type="term" value="P:regulation of DNA-templated transcription"/>
    <property type="evidence" value="ECO:0007669"/>
    <property type="project" value="InterPro"/>
</dbReference>
<dbReference type="AlphaFoldDB" id="A0AAW9NI99"/>
<feature type="domain" description="Response regulatory" evidence="8">
    <location>
        <begin position="3"/>
        <end position="117"/>
    </location>
</feature>
<evidence type="ECO:0000256" key="6">
    <source>
        <dbReference type="PROSITE-ProRule" id="PRU00169"/>
    </source>
</evidence>
<evidence type="ECO:0000256" key="4">
    <source>
        <dbReference type="ARBA" id="ARBA00023125"/>
    </source>
</evidence>
<dbReference type="InterPro" id="IPR000792">
    <property type="entry name" value="Tscrpt_reg_LuxR_C"/>
</dbReference>
<name>A0AAW9NI99_9BACL</name>
<feature type="modified residue" description="4-aspartylphosphate" evidence="6">
    <location>
        <position position="53"/>
    </location>
</feature>
<gene>
    <name evidence="9" type="ORF">P9B03_07745</name>
</gene>
<dbReference type="RefSeq" id="WP_326122893.1">
    <property type="nucleotide sequence ID" value="NZ_JARSFG010000010.1"/>
</dbReference>
<organism evidence="9 10">
    <name type="scientific">Metasolibacillus meyeri</name>
    <dbReference type="NCBI Taxonomy" id="1071052"/>
    <lineage>
        <taxon>Bacteria</taxon>
        <taxon>Bacillati</taxon>
        <taxon>Bacillota</taxon>
        <taxon>Bacilli</taxon>
        <taxon>Bacillales</taxon>
        <taxon>Caryophanaceae</taxon>
        <taxon>Metasolibacillus</taxon>
    </lineage>
</organism>
<dbReference type="InterPro" id="IPR016032">
    <property type="entry name" value="Sig_transdc_resp-reg_C-effctor"/>
</dbReference>
<evidence type="ECO:0000313" key="10">
    <source>
        <dbReference type="Proteomes" id="UP001344888"/>
    </source>
</evidence>
<dbReference type="InterPro" id="IPR001789">
    <property type="entry name" value="Sig_transdc_resp-reg_receiver"/>
</dbReference>
<keyword evidence="2" id="KW-0902">Two-component regulatory system</keyword>
<accession>A0AAW9NI99</accession>
<evidence type="ECO:0000259" key="7">
    <source>
        <dbReference type="PROSITE" id="PS50043"/>
    </source>
</evidence>
<dbReference type="Proteomes" id="UP001344888">
    <property type="component" value="Unassembled WGS sequence"/>
</dbReference>
<dbReference type="Gene3D" id="1.10.10.10">
    <property type="entry name" value="Winged helix-like DNA-binding domain superfamily/Winged helix DNA-binding domain"/>
    <property type="match status" value="1"/>
</dbReference>
<dbReference type="Pfam" id="PF00196">
    <property type="entry name" value="GerE"/>
    <property type="match status" value="1"/>
</dbReference>
<sequence length="202" mass="23071">MIKVLIVDDHPIVLEGSKRLMESADDIQIDTELQAMNVKSRLAANDYDVYLLDVNLGEDDGISLAQQIKEQTRARVILYTGDDPTNYYSLIVEKKVDGVVSKMATRFQVIQTIRAAIQGLILIPTDFLDYIHFNSRNDIELTAKEKMLVSWLQEGLTNKEMAAKLHISVRTIERYWTQLFQVLGATSRESVLDIVKEQRLLE</sequence>
<evidence type="ECO:0000256" key="5">
    <source>
        <dbReference type="ARBA" id="ARBA00023163"/>
    </source>
</evidence>
<dbReference type="SMART" id="SM00421">
    <property type="entry name" value="HTH_LUXR"/>
    <property type="match status" value="1"/>
</dbReference>
<proteinExistence type="predicted"/>
<keyword evidence="4" id="KW-0238">DNA-binding</keyword>
<dbReference type="SUPFAM" id="SSF52172">
    <property type="entry name" value="CheY-like"/>
    <property type="match status" value="1"/>
</dbReference>
<protein>
    <submittedName>
        <fullName evidence="9">Response regulator transcription factor</fullName>
    </submittedName>
</protein>
<keyword evidence="1 6" id="KW-0597">Phosphoprotein</keyword>
<evidence type="ECO:0000313" key="9">
    <source>
        <dbReference type="EMBL" id="MEC1178369.1"/>
    </source>
</evidence>
<keyword evidence="10" id="KW-1185">Reference proteome</keyword>
<dbReference type="InterPro" id="IPR039420">
    <property type="entry name" value="WalR-like"/>
</dbReference>
<dbReference type="InterPro" id="IPR011006">
    <property type="entry name" value="CheY-like_superfamily"/>
</dbReference>
<dbReference type="EMBL" id="JARSFG010000010">
    <property type="protein sequence ID" value="MEC1178369.1"/>
    <property type="molecule type" value="Genomic_DNA"/>
</dbReference>
<keyword evidence="3" id="KW-0805">Transcription regulation</keyword>